<protein>
    <submittedName>
        <fullName evidence="3">LytR C-terminal domain-containing protein</fullName>
    </submittedName>
</protein>
<evidence type="ECO:0000313" key="3">
    <source>
        <dbReference type="EMBL" id="MCA9754170.1"/>
    </source>
</evidence>
<reference evidence="3" key="1">
    <citation type="submission" date="2020-04" db="EMBL/GenBank/DDBJ databases">
        <authorList>
            <person name="Zhang T."/>
        </authorList>
    </citation>
    <scope>NUCLEOTIDE SEQUENCE</scope>
    <source>
        <strain evidence="3">HKST-UBA02</strain>
    </source>
</reference>
<evidence type="ECO:0000256" key="1">
    <source>
        <dbReference type="SAM" id="MobiDB-lite"/>
    </source>
</evidence>
<dbReference type="AlphaFoldDB" id="A0A956NAQ0"/>
<dbReference type="Pfam" id="PF13399">
    <property type="entry name" value="LytR_C"/>
    <property type="match status" value="1"/>
</dbReference>
<accession>A0A956NAQ0</accession>
<reference evidence="3" key="2">
    <citation type="journal article" date="2021" name="Microbiome">
        <title>Successional dynamics and alternative stable states in a saline activated sludge microbial community over 9 years.</title>
        <authorList>
            <person name="Wang Y."/>
            <person name="Ye J."/>
            <person name="Ju F."/>
            <person name="Liu L."/>
            <person name="Boyd J.A."/>
            <person name="Deng Y."/>
            <person name="Parks D.H."/>
            <person name="Jiang X."/>
            <person name="Yin X."/>
            <person name="Woodcroft B.J."/>
            <person name="Tyson G.W."/>
            <person name="Hugenholtz P."/>
            <person name="Polz M.F."/>
            <person name="Zhang T."/>
        </authorList>
    </citation>
    <scope>NUCLEOTIDE SEQUENCE</scope>
    <source>
        <strain evidence="3">HKST-UBA02</strain>
    </source>
</reference>
<dbReference type="EMBL" id="JAGQHS010000001">
    <property type="protein sequence ID" value="MCA9754170.1"/>
    <property type="molecule type" value="Genomic_DNA"/>
</dbReference>
<dbReference type="Gene3D" id="3.30.70.2390">
    <property type="match status" value="1"/>
</dbReference>
<comment type="caution">
    <text evidence="3">The sequence shown here is derived from an EMBL/GenBank/DDBJ whole genome shotgun (WGS) entry which is preliminary data.</text>
</comment>
<name>A0A956NAQ0_UNCEI</name>
<evidence type="ECO:0000259" key="2">
    <source>
        <dbReference type="Pfam" id="PF13399"/>
    </source>
</evidence>
<sequence length="195" mass="21663">MARRRRSRKRSGFGRALEGMAVLMLFLVILVFGFSIASRYGGQEGERPTNSETSAAELRNTGFPGDGTASEGSPPVDTPRHTPRIGTDLPVDRVQLLVENGCGVTKLAKKFADEIRSPRFDVVDYRDADRYDYLETLVLTTERGRQEALEVLEELQARFGVGEIQLTSEPIYAADVRVILGADLADYWNRPTDVP</sequence>
<dbReference type="InterPro" id="IPR027381">
    <property type="entry name" value="LytR/CpsA/Psr_C"/>
</dbReference>
<gene>
    <name evidence="3" type="ORF">KDA27_00090</name>
</gene>
<evidence type="ECO:0000313" key="4">
    <source>
        <dbReference type="Proteomes" id="UP000739538"/>
    </source>
</evidence>
<dbReference type="Proteomes" id="UP000739538">
    <property type="component" value="Unassembled WGS sequence"/>
</dbReference>
<organism evidence="3 4">
    <name type="scientific">Eiseniibacteriota bacterium</name>
    <dbReference type="NCBI Taxonomy" id="2212470"/>
    <lineage>
        <taxon>Bacteria</taxon>
        <taxon>Candidatus Eiseniibacteriota</taxon>
    </lineage>
</organism>
<proteinExistence type="predicted"/>
<feature type="region of interest" description="Disordered" evidence="1">
    <location>
        <begin position="42"/>
        <end position="86"/>
    </location>
</feature>
<feature type="domain" description="LytR/CpsA/Psr regulator C-terminal" evidence="2">
    <location>
        <begin position="94"/>
        <end position="183"/>
    </location>
</feature>